<dbReference type="FunFam" id="2.60.40.60:FF:000013">
    <property type="entry name" value="Cadherin EGF LAG seven-pass G-type receptor"/>
    <property type="match status" value="1"/>
</dbReference>
<feature type="domain" description="Cadherin" evidence="15">
    <location>
        <begin position="1391"/>
        <end position="1474"/>
    </location>
</feature>
<evidence type="ECO:0000256" key="9">
    <source>
        <dbReference type="ARBA" id="ARBA00023136"/>
    </source>
</evidence>
<evidence type="ECO:0000256" key="13">
    <source>
        <dbReference type="SAM" id="Coils"/>
    </source>
</evidence>
<evidence type="ECO:0000313" key="17">
    <source>
        <dbReference type="Proteomes" id="UP000518266"/>
    </source>
</evidence>
<organism evidence="16 17">
    <name type="scientific">Dissostichus mawsoni</name>
    <name type="common">Antarctic cod</name>
    <dbReference type="NCBI Taxonomy" id="36200"/>
    <lineage>
        <taxon>Eukaryota</taxon>
        <taxon>Metazoa</taxon>
        <taxon>Chordata</taxon>
        <taxon>Craniata</taxon>
        <taxon>Vertebrata</taxon>
        <taxon>Euteleostomi</taxon>
        <taxon>Actinopterygii</taxon>
        <taxon>Neopterygii</taxon>
        <taxon>Teleostei</taxon>
        <taxon>Neoteleostei</taxon>
        <taxon>Acanthomorphata</taxon>
        <taxon>Eupercaria</taxon>
        <taxon>Perciformes</taxon>
        <taxon>Notothenioidei</taxon>
        <taxon>Nototheniidae</taxon>
        <taxon>Dissostichus</taxon>
    </lineage>
</organism>
<keyword evidence="7" id="KW-0130">Cell adhesion</keyword>
<protein>
    <recommendedName>
        <fullName evidence="15">Cadherin domain-containing protein</fullName>
    </recommendedName>
</protein>
<dbReference type="FunFam" id="2.60.40.60:FF:000010">
    <property type="entry name" value="Cadherin EGF LAG seven-pass G-type receptor 3"/>
    <property type="match status" value="1"/>
</dbReference>
<feature type="compositionally biased region" description="Polar residues" evidence="14">
    <location>
        <begin position="45"/>
        <end position="54"/>
    </location>
</feature>
<dbReference type="InterPro" id="IPR020894">
    <property type="entry name" value="Cadherin_CS"/>
</dbReference>
<dbReference type="PANTHER" id="PTHR24026:SF126">
    <property type="entry name" value="PROTOCADHERIN FAT 4"/>
    <property type="match status" value="1"/>
</dbReference>
<evidence type="ECO:0000256" key="10">
    <source>
        <dbReference type="ARBA" id="ARBA00023157"/>
    </source>
</evidence>
<dbReference type="InterPro" id="IPR002126">
    <property type="entry name" value="Cadherin-like_dom"/>
</dbReference>
<dbReference type="Gene3D" id="1.20.5.400">
    <property type="match status" value="4"/>
</dbReference>
<dbReference type="FunFam" id="2.60.40.60:FF:000020">
    <property type="entry name" value="Dachsous cadherin-related 1b"/>
    <property type="match status" value="1"/>
</dbReference>
<evidence type="ECO:0000256" key="5">
    <source>
        <dbReference type="ARBA" id="ARBA00022737"/>
    </source>
</evidence>
<accession>A0A7J5XNT0</accession>
<keyword evidence="3" id="KW-0812">Transmembrane</keyword>
<keyword evidence="8" id="KW-1133">Transmembrane helix</keyword>
<keyword evidence="13" id="KW-0175">Coiled coil</keyword>
<dbReference type="SUPFAM" id="SSF49313">
    <property type="entry name" value="Cadherin-like"/>
    <property type="match status" value="11"/>
</dbReference>
<dbReference type="Gene3D" id="1.20.5.1000">
    <property type="entry name" value="arf6 gtpase in complex with a specific effector, jip4"/>
    <property type="match status" value="2"/>
</dbReference>
<reference evidence="16 17" key="1">
    <citation type="submission" date="2020-03" db="EMBL/GenBank/DDBJ databases">
        <title>Dissostichus mawsoni Genome sequencing and assembly.</title>
        <authorList>
            <person name="Park H."/>
        </authorList>
    </citation>
    <scope>NUCLEOTIDE SEQUENCE [LARGE SCALE GENOMIC DNA]</scope>
    <source>
        <strain evidence="16">DM0001</strain>
        <tissue evidence="16">Muscle</tissue>
    </source>
</reference>
<evidence type="ECO:0000256" key="7">
    <source>
        <dbReference type="ARBA" id="ARBA00022889"/>
    </source>
</evidence>
<feature type="domain" description="Cadherin" evidence="15">
    <location>
        <begin position="779"/>
        <end position="817"/>
    </location>
</feature>
<dbReference type="FunFam" id="2.60.40.60:FF:000143">
    <property type="entry name" value="FAT atypical cadherin 4"/>
    <property type="match status" value="1"/>
</dbReference>
<dbReference type="Proteomes" id="UP000518266">
    <property type="component" value="Unassembled WGS sequence"/>
</dbReference>
<feature type="coiled-coil region" evidence="13">
    <location>
        <begin position="328"/>
        <end position="440"/>
    </location>
</feature>
<dbReference type="GO" id="GO:0005886">
    <property type="term" value="C:plasma membrane"/>
    <property type="evidence" value="ECO:0007669"/>
    <property type="project" value="UniProtKB-SubCell"/>
</dbReference>
<evidence type="ECO:0000256" key="4">
    <source>
        <dbReference type="ARBA" id="ARBA00022729"/>
    </source>
</evidence>
<dbReference type="PANTHER" id="PTHR24026">
    <property type="entry name" value="FAT ATYPICAL CADHERIN-RELATED"/>
    <property type="match status" value="1"/>
</dbReference>
<evidence type="ECO:0000256" key="12">
    <source>
        <dbReference type="PROSITE-ProRule" id="PRU00043"/>
    </source>
</evidence>
<dbReference type="PROSITE" id="PS50268">
    <property type="entry name" value="CADHERIN_2"/>
    <property type="match status" value="11"/>
</dbReference>
<dbReference type="PRINTS" id="PR00205">
    <property type="entry name" value="CADHERIN"/>
</dbReference>
<dbReference type="GO" id="GO:0009653">
    <property type="term" value="P:anatomical structure morphogenesis"/>
    <property type="evidence" value="ECO:0007669"/>
    <property type="project" value="UniProtKB-ARBA"/>
</dbReference>
<keyword evidence="6 12" id="KW-0106">Calcium</keyword>
<evidence type="ECO:0000256" key="2">
    <source>
        <dbReference type="ARBA" id="ARBA00022536"/>
    </source>
</evidence>
<sequence>MDLMEIEDEVYIDRHRSMEGLVTEDEIFSHPASGDPMQSGYVQDRPQSSDNNSAAERKQLETRLTNVTAEKDQLHRSYDSVTAERDELKASFNKVGNERDMLRASKEQLQSNYRDLQREKEELQTEFSTLRANRDQLQSTYTSLKTNHDQMQLSYSSVTAERDEFKASFNNLQKEKDQLQVSYNILKQKSDQFQTNQNDLTHQLQTNYSRLQREKDELQTEFITLRANRDELQGNYTSLKKSQDQLQRSYNIQSMSKNLLQVSSDLLRKDKQQLQTRYNTLQREQQQLTIKQNILQREKDETNHDQLQSSYNSVAAERDEFKASFNNLKKESDQFRTIQNNLTASEEQLKSDYSRLQREKDKLQTLFVTLTANRDQLQSNYSLVMRNQDQLEKNYAKSYNTVRKHVEQLETRFKSLQREHSQLETNHSILRREKGELQKKIDKIRGRVEVEEEGEVEEVEVEEGVGLVDAGDLSPPTYSVSSQVRQEFQVLEEQPIGTYVGTIETKPSFTYRFSENHKLFAINGTTGVIYTSSVIDREILQSDVINVVVLSSQPTYPTEVRIVVLDINDNSPVFPDESIVVSFKEDASSGRQVILDTATDSDIGSNGVDHTTYKIVKGNEQRKFRLDITVNPSGEGAFLHLVSTGGLDREVSPFYQLLVEVEDKGDPKKFGYLQETLYRVDISEDIPKGSYIKGVSATDGDSGQNANLRYSLVSGNALGWFSISENSGLVTSAALLDREIASEIVLNISAKDQGLQPKMSYTKLIVNITDVNDQVPTFTQSTYHVSLVEHAPAGTELVVLSASDDDVGANGTIRFSFDAETQPYFANVKENEPSGSFVTTVSATDPDLGRNGTLKYIISAGDASKFRINSNTGKISTLVSLDREEKTAYQLQVTAADGSGLRSDTQAIVTVTVIDTQDNPPVFSQNVYSFVMFENVGIGTVIGTVSATTVDLNTNISYLITSGDQRGLFAVNSAGQITASSQIDREEQGFYQLKVVARAGEITGEAFVNVTVKDLNDNAPHFIHAVEHKHGLITLTGPLEVTTSSYEVEVIASDIGVPQHTSSLILIVSVYDVNDNSPVFDQLSYEVIILESEPVNSRFFKVEATDKDSGLNGEIMYDIAGGNTGDVFGIFPDGQLYIKAELDREIQDRYNLVVLAKDRAVEPLSATVNVSIILDDVNDNRPLFNSTNYVFHFEEEQKRGSLAGHVFAEDKDYGPNSEPNFELNAITGELTSTLQFDRELLMRQRGAAVFRFVVVSSDQGLPKPLRDQAKVQVYIQDINDNPPKFTKDIYQASISESAPNMTQLLRVSASDVDENKNGLVHYYISEGNEEGQFTIDSRTGQVTLIGKLDYESTFSYSLKIMAVDDGAVPLSSSCMLSISILDENDNSPSFPKSSVSVDVLENMRIGELVASVTATDADSGQNADITYTITATNNHGTFSISPNTGSIFLVKKLDFETQSFYKLNITAKDNGRPPALHPFLW</sequence>
<gene>
    <name evidence="16" type="ORF">F7725_010564</name>
</gene>
<feature type="domain" description="Cadherin" evidence="15">
    <location>
        <begin position="1081"/>
        <end position="1184"/>
    </location>
</feature>
<feature type="domain" description="Cadherin" evidence="15">
    <location>
        <begin position="674"/>
        <end position="778"/>
    </location>
</feature>
<dbReference type="GO" id="GO:0007156">
    <property type="term" value="P:homophilic cell adhesion via plasma membrane adhesion molecules"/>
    <property type="evidence" value="ECO:0007669"/>
    <property type="project" value="InterPro"/>
</dbReference>
<dbReference type="GO" id="GO:0005509">
    <property type="term" value="F:calcium ion binding"/>
    <property type="evidence" value="ECO:0007669"/>
    <property type="project" value="UniProtKB-UniRule"/>
</dbReference>
<keyword evidence="4" id="KW-0732">Signal</keyword>
<feature type="domain" description="Cadherin" evidence="15">
    <location>
        <begin position="1286"/>
        <end position="1390"/>
    </location>
</feature>
<evidence type="ECO:0000256" key="14">
    <source>
        <dbReference type="SAM" id="MobiDB-lite"/>
    </source>
</evidence>
<feature type="domain" description="Cadherin" evidence="15">
    <location>
        <begin position="1026"/>
        <end position="1080"/>
    </location>
</feature>
<dbReference type="CDD" id="cd11304">
    <property type="entry name" value="Cadherin_repeat"/>
    <property type="match status" value="9"/>
</dbReference>
<dbReference type="Pfam" id="PF25374">
    <property type="entry name" value="Cadherin_FAT4_N"/>
    <property type="match status" value="1"/>
</dbReference>
<keyword evidence="17" id="KW-1185">Reference proteome</keyword>
<evidence type="ECO:0000256" key="1">
    <source>
        <dbReference type="ARBA" id="ARBA00004167"/>
    </source>
</evidence>
<feature type="domain" description="Cadherin" evidence="15">
    <location>
        <begin position="482"/>
        <end position="574"/>
    </location>
</feature>
<keyword evidence="11" id="KW-0325">Glycoprotein</keyword>
<dbReference type="Pfam" id="PF00028">
    <property type="entry name" value="Cadherin"/>
    <property type="match status" value="7"/>
</dbReference>
<dbReference type="FunFam" id="2.60.40.60:FF:000106">
    <property type="entry name" value="FAT atypical cadherin 4"/>
    <property type="match status" value="1"/>
</dbReference>
<proteinExistence type="predicted"/>
<keyword evidence="9" id="KW-0472">Membrane</keyword>
<feature type="coiled-coil region" evidence="13">
    <location>
        <begin position="57"/>
        <end position="301"/>
    </location>
</feature>
<dbReference type="FunFam" id="2.60.40.60:FF:000110">
    <property type="entry name" value="FAT atypical cadherin 4"/>
    <property type="match status" value="1"/>
</dbReference>
<dbReference type="Gene3D" id="2.60.40.60">
    <property type="entry name" value="Cadherins"/>
    <property type="match status" value="11"/>
</dbReference>
<evidence type="ECO:0000256" key="8">
    <source>
        <dbReference type="ARBA" id="ARBA00022989"/>
    </source>
</evidence>
<dbReference type="FunFam" id="2.60.40.60:FF:000024">
    <property type="entry name" value="FAT atypical cadherin 3"/>
    <property type="match status" value="1"/>
</dbReference>
<feature type="region of interest" description="Disordered" evidence="14">
    <location>
        <begin position="28"/>
        <end position="57"/>
    </location>
</feature>
<dbReference type="InterPro" id="IPR015919">
    <property type="entry name" value="Cadherin-like_sf"/>
</dbReference>
<dbReference type="EMBL" id="JAAKFY010000022">
    <property type="protein sequence ID" value="KAF3838796.1"/>
    <property type="molecule type" value="Genomic_DNA"/>
</dbReference>
<name>A0A7J5XNT0_DISMA</name>
<evidence type="ECO:0000256" key="3">
    <source>
        <dbReference type="ARBA" id="ARBA00022692"/>
    </source>
</evidence>
<evidence type="ECO:0000256" key="6">
    <source>
        <dbReference type="ARBA" id="ARBA00022837"/>
    </source>
</evidence>
<dbReference type="OrthoDB" id="6252479at2759"/>
<keyword evidence="5" id="KW-0677">Repeat</keyword>
<dbReference type="SMART" id="SM00112">
    <property type="entry name" value="CA"/>
    <property type="match status" value="10"/>
</dbReference>
<keyword evidence="2" id="KW-0245">EGF-like domain</keyword>
<comment type="subcellular location">
    <subcellularLocation>
        <location evidence="1">Membrane</location>
        <topology evidence="1">Single-pass membrane protein</topology>
    </subcellularLocation>
</comment>
<feature type="domain" description="Cadherin" evidence="15">
    <location>
        <begin position="820"/>
        <end position="923"/>
    </location>
</feature>
<feature type="domain" description="Cadherin" evidence="15">
    <location>
        <begin position="575"/>
        <end position="667"/>
    </location>
</feature>
<keyword evidence="10" id="KW-1015">Disulfide bond</keyword>
<feature type="domain" description="Cadherin" evidence="15">
    <location>
        <begin position="1221"/>
        <end position="1285"/>
    </location>
</feature>
<feature type="domain" description="Cadherin" evidence="15">
    <location>
        <begin position="924"/>
        <end position="1022"/>
    </location>
</feature>
<comment type="caution">
    <text evidence="16">The sequence shown here is derived from an EMBL/GenBank/DDBJ whole genome shotgun (WGS) entry which is preliminary data.</text>
</comment>
<evidence type="ECO:0000313" key="16">
    <source>
        <dbReference type="EMBL" id="KAF3838796.1"/>
    </source>
</evidence>
<dbReference type="PROSITE" id="PS00232">
    <property type="entry name" value="CADHERIN_1"/>
    <property type="match status" value="4"/>
</dbReference>
<evidence type="ECO:0000256" key="11">
    <source>
        <dbReference type="ARBA" id="ARBA00023180"/>
    </source>
</evidence>
<evidence type="ECO:0000259" key="15">
    <source>
        <dbReference type="PROSITE" id="PS50268"/>
    </source>
</evidence>